<protein>
    <submittedName>
        <fullName evidence="1">Uncharacterized protein</fullName>
    </submittedName>
</protein>
<gene>
    <name evidence="1" type="ORF">LZZ85_02360</name>
</gene>
<reference evidence="1" key="1">
    <citation type="submission" date="2022-01" db="EMBL/GenBank/DDBJ databases">
        <authorList>
            <person name="Jo J.-H."/>
            <person name="Im W.-T."/>
        </authorList>
    </citation>
    <scope>NUCLEOTIDE SEQUENCE</scope>
    <source>
        <strain evidence="1">NA20</strain>
    </source>
</reference>
<proteinExistence type="predicted"/>
<evidence type="ECO:0000313" key="2">
    <source>
        <dbReference type="Proteomes" id="UP001165367"/>
    </source>
</evidence>
<sequence>MTANEEFLSVTLSSYKRSCVFPEKKNTARQMIIAITICTGFSWYT</sequence>
<comment type="caution">
    <text evidence="1">The sequence shown here is derived from an EMBL/GenBank/DDBJ whole genome shotgun (WGS) entry which is preliminary data.</text>
</comment>
<evidence type="ECO:0000313" key="1">
    <source>
        <dbReference type="EMBL" id="MCG2613097.1"/>
    </source>
</evidence>
<organism evidence="1 2">
    <name type="scientific">Terrimonas ginsenosidimutans</name>
    <dbReference type="NCBI Taxonomy" id="2908004"/>
    <lineage>
        <taxon>Bacteria</taxon>
        <taxon>Pseudomonadati</taxon>
        <taxon>Bacteroidota</taxon>
        <taxon>Chitinophagia</taxon>
        <taxon>Chitinophagales</taxon>
        <taxon>Chitinophagaceae</taxon>
        <taxon>Terrimonas</taxon>
    </lineage>
</organism>
<dbReference type="Proteomes" id="UP001165367">
    <property type="component" value="Unassembled WGS sequence"/>
</dbReference>
<name>A0ABS9KLA7_9BACT</name>
<accession>A0ABS9KLA7</accession>
<dbReference type="EMBL" id="JAKLTR010000001">
    <property type="protein sequence ID" value="MCG2613097.1"/>
    <property type="molecule type" value="Genomic_DNA"/>
</dbReference>
<keyword evidence="2" id="KW-1185">Reference proteome</keyword>
<dbReference type="RefSeq" id="WP_237868322.1">
    <property type="nucleotide sequence ID" value="NZ_JAKLTR010000001.1"/>
</dbReference>